<dbReference type="Pfam" id="PF21623">
    <property type="entry name" value="HK_sensor_dom_bact"/>
    <property type="match status" value="1"/>
</dbReference>
<feature type="transmembrane region" description="Helical" evidence="1">
    <location>
        <begin position="264"/>
        <end position="285"/>
    </location>
</feature>
<keyword evidence="1" id="KW-0472">Membrane</keyword>
<evidence type="ECO:0000259" key="2">
    <source>
        <dbReference type="Pfam" id="PF21623"/>
    </source>
</evidence>
<dbReference type="Gene3D" id="3.30.450.20">
    <property type="entry name" value="PAS domain"/>
    <property type="match status" value="2"/>
</dbReference>
<feature type="domain" description="Histidine kinase VP0354-like sensor" evidence="2">
    <location>
        <begin position="28"/>
        <end position="219"/>
    </location>
</feature>
<keyword evidence="1" id="KW-1133">Transmembrane helix</keyword>
<dbReference type="PATRIC" id="fig|1137280.3.peg.3178"/>
<dbReference type="SUPFAM" id="SSF103190">
    <property type="entry name" value="Sensory domain-like"/>
    <property type="match status" value="2"/>
</dbReference>
<dbReference type="AlphaFoldDB" id="A0A072MXP9"/>
<keyword evidence="1" id="KW-0812">Transmembrane</keyword>
<name>A0A072MXP9_9GAMM</name>
<dbReference type="InterPro" id="IPR029151">
    <property type="entry name" value="Sensor-like_sf"/>
</dbReference>
<dbReference type="STRING" id="1137280.D777_03360"/>
<gene>
    <name evidence="3" type="ORF">D777_03360</name>
</gene>
<organism evidence="3 4">
    <name type="scientific">Marinobacter nitratireducens</name>
    <dbReference type="NCBI Taxonomy" id="1137280"/>
    <lineage>
        <taxon>Bacteria</taxon>
        <taxon>Pseudomonadati</taxon>
        <taxon>Pseudomonadota</taxon>
        <taxon>Gammaproteobacteria</taxon>
        <taxon>Pseudomonadales</taxon>
        <taxon>Marinobacteraceae</taxon>
        <taxon>Marinobacter</taxon>
    </lineage>
</organism>
<keyword evidence="4" id="KW-1185">Reference proteome</keyword>
<accession>A0A072MXP9</accession>
<protein>
    <submittedName>
        <fullName evidence="3">Diguanylate cyclase (GGDEF domain)</fullName>
    </submittedName>
</protein>
<proteinExistence type="predicted"/>
<dbReference type="Proteomes" id="UP000035057">
    <property type="component" value="Unassembled WGS sequence"/>
</dbReference>
<reference evidence="3 4" key="1">
    <citation type="submission" date="2012-12" db="EMBL/GenBank/DDBJ databases">
        <title>Genome assembly of Marinobacter sp. AK21.</title>
        <authorList>
            <person name="Khatri I."/>
            <person name="Kumar R."/>
            <person name="Vaidya B."/>
            <person name="Subramanian S."/>
            <person name="Pinnaka A."/>
        </authorList>
    </citation>
    <scope>NUCLEOTIDE SEQUENCE [LARGE SCALE GENOMIC DNA]</scope>
    <source>
        <strain evidence="3 4">AK21</strain>
    </source>
</reference>
<sequence>MARDVRFLASLENLIPEDTSAPIPEDSDLANIFTRLVELNPAYDQVRLLRTDGQEILRADRANEGARLVPASELQNKLLRYYVTAAARTPTGQVYFSPLDLNIEHGEIERPLKPVIRVAVKVLTDTPDSDLILVINYSANALLSQIRGLFAAGPSQKSMLVSQDGYWIVAPDPKWEWGAQLGNEAHRLQNYDPDLWRTMLNARSGKMESPEKIYTFRQVFPFHQVPELGGENGGASQTYWYIISEIDQSAWHGKSFVEGRAGQLTVLVLIALSAVVSLAFTLLIAERRED</sequence>
<dbReference type="EMBL" id="ANIE01000009">
    <property type="protein sequence ID" value="KEF30184.1"/>
    <property type="molecule type" value="Genomic_DNA"/>
</dbReference>
<evidence type="ECO:0000313" key="3">
    <source>
        <dbReference type="EMBL" id="KEF30184.1"/>
    </source>
</evidence>
<dbReference type="InterPro" id="IPR048760">
    <property type="entry name" value="VP0354-like_sensor_dom"/>
</dbReference>
<evidence type="ECO:0000256" key="1">
    <source>
        <dbReference type="SAM" id="Phobius"/>
    </source>
</evidence>
<comment type="caution">
    <text evidence="3">The sequence shown here is derived from an EMBL/GenBank/DDBJ whole genome shotgun (WGS) entry which is preliminary data.</text>
</comment>
<evidence type="ECO:0000313" key="4">
    <source>
        <dbReference type="Proteomes" id="UP000035057"/>
    </source>
</evidence>